<evidence type="ECO:0000259" key="4">
    <source>
        <dbReference type="Pfam" id="PF02678"/>
    </source>
</evidence>
<feature type="binding site" evidence="2">
    <location>
        <position position="62"/>
    </location>
    <ligand>
        <name>Fe cation</name>
        <dbReference type="ChEBI" id="CHEBI:24875"/>
    </ligand>
</feature>
<dbReference type="GeneID" id="54783926"/>
<evidence type="ECO:0000259" key="5">
    <source>
        <dbReference type="Pfam" id="PF05726"/>
    </source>
</evidence>
<feature type="binding site" evidence="2">
    <location>
        <position position="16"/>
    </location>
    <ligand>
        <name>Fe cation</name>
        <dbReference type="ChEBI" id="CHEBI:24875"/>
    </ligand>
</feature>
<dbReference type="Pfam" id="PF05726">
    <property type="entry name" value="Pirin_C"/>
    <property type="match status" value="1"/>
</dbReference>
<dbReference type="AlphaFoldDB" id="A0A642UDT9"/>
<dbReference type="InterPro" id="IPR008778">
    <property type="entry name" value="Pirin_C_dom"/>
</dbReference>
<evidence type="ECO:0000313" key="7">
    <source>
        <dbReference type="Proteomes" id="UP000449547"/>
    </source>
</evidence>
<dbReference type="InterPro" id="IPR003829">
    <property type="entry name" value="Pirin_N_dom"/>
</dbReference>
<organism evidence="6 7">
    <name type="scientific">Diutina rugosa</name>
    <name type="common">Yeast</name>
    <name type="synonym">Candida rugosa</name>
    <dbReference type="NCBI Taxonomy" id="5481"/>
    <lineage>
        <taxon>Eukaryota</taxon>
        <taxon>Fungi</taxon>
        <taxon>Dikarya</taxon>
        <taxon>Ascomycota</taxon>
        <taxon>Saccharomycotina</taxon>
        <taxon>Pichiomycetes</taxon>
        <taxon>Debaryomycetaceae</taxon>
        <taxon>Diutina</taxon>
    </lineage>
</organism>
<dbReference type="PANTHER" id="PTHR13903">
    <property type="entry name" value="PIRIN-RELATED"/>
    <property type="match status" value="1"/>
</dbReference>
<dbReference type="OrthoDB" id="198735at2759"/>
<dbReference type="OMA" id="TVTYMIQ"/>
<keyword evidence="7" id="KW-1185">Reference proteome</keyword>
<dbReference type="Proteomes" id="UP000449547">
    <property type="component" value="Unassembled WGS sequence"/>
</dbReference>
<accession>A0A642UDT9</accession>
<dbReference type="VEuPathDB" id="FungiDB:DIURU_005275"/>
<dbReference type="Gene3D" id="2.60.120.10">
    <property type="entry name" value="Jelly Rolls"/>
    <property type="match status" value="2"/>
</dbReference>
<reference evidence="6 7" key="1">
    <citation type="submission" date="2019-07" db="EMBL/GenBank/DDBJ databases">
        <title>Genome assembly of two rare yeast pathogens: Diutina rugosa and Trichomonascus ciferrii.</title>
        <authorList>
            <person name="Mixao V."/>
            <person name="Saus E."/>
            <person name="Hansen A."/>
            <person name="Lass-Flor C."/>
            <person name="Gabaldon T."/>
        </authorList>
    </citation>
    <scope>NUCLEOTIDE SEQUENCE [LARGE SCALE GENOMIC DNA]</scope>
    <source>
        <strain evidence="6 7">CBS 613</strain>
    </source>
</reference>
<comment type="similarity">
    <text evidence="1 3">Belongs to the pirin family.</text>
</comment>
<dbReference type="Pfam" id="PF02678">
    <property type="entry name" value="Pirin"/>
    <property type="match status" value="1"/>
</dbReference>
<feature type="binding site" evidence="2">
    <location>
        <position position="18"/>
    </location>
    <ligand>
        <name>Fe cation</name>
        <dbReference type="ChEBI" id="CHEBI:24875"/>
    </ligand>
</feature>
<feature type="binding site" evidence="2">
    <location>
        <position position="60"/>
    </location>
    <ligand>
        <name>Fe cation</name>
        <dbReference type="ChEBI" id="CHEBI:24875"/>
    </ligand>
</feature>
<evidence type="ECO:0000313" key="6">
    <source>
        <dbReference type="EMBL" id="KAA8897298.1"/>
    </source>
</evidence>
<evidence type="ECO:0008006" key="8">
    <source>
        <dbReference type="Google" id="ProtNLM"/>
    </source>
</evidence>
<gene>
    <name evidence="6" type="ORF">DIURU_005275</name>
</gene>
<dbReference type="PIRSF" id="PIRSF006232">
    <property type="entry name" value="Pirin"/>
    <property type="match status" value="1"/>
</dbReference>
<keyword evidence="2" id="KW-0479">Metal-binding</keyword>
<dbReference type="InterPro" id="IPR011051">
    <property type="entry name" value="RmlC_Cupin_sf"/>
</dbReference>
<dbReference type="PANTHER" id="PTHR13903:SF8">
    <property type="entry name" value="PIRIN"/>
    <property type="match status" value="1"/>
</dbReference>
<name>A0A642UDT9_DIURU</name>
<dbReference type="RefSeq" id="XP_034009899.1">
    <property type="nucleotide sequence ID" value="XM_034158239.1"/>
</dbReference>
<dbReference type="GO" id="GO:0046872">
    <property type="term" value="F:metal ion binding"/>
    <property type="evidence" value="ECO:0007669"/>
    <property type="project" value="UniProtKB-KW"/>
</dbReference>
<dbReference type="InterPro" id="IPR012093">
    <property type="entry name" value="Pirin"/>
</dbReference>
<comment type="cofactor">
    <cofactor evidence="2">
        <name>Fe cation</name>
        <dbReference type="ChEBI" id="CHEBI:24875"/>
    </cofactor>
    <text evidence="2">Binds 1 Fe cation per subunit.</text>
</comment>
<evidence type="ECO:0000256" key="3">
    <source>
        <dbReference type="RuleBase" id="RU003457"/>
    </source>
</evidence>
<feature type="domain" description="Pirin C-terminal" evidence="5">
    <location>
        <begin position="137"/>
        <end position="238"/>
    </location>
</feature>
<dbReference type="CDD" id="cd02247">
    <property type="entry name" value="cupin_pirin_C"/>
    <property type="match status" value="1"/>
</dbReference>
<sequence length="283" mass="31628">MFDHFKSNGPNGFPEHPHSGQETITYCLKGSIAHEDLMGNKGMLYPGDLQFMTAGKGIVHSEMPVEPKDGSGAQLLQLWVDLPAKLKECEPRYRDLREWEIPVAHSEDGLTEVKVISGKSFGVESVKDLAYTPVEFLHFILKKGASFKQELNPDFSYFLYNIKGNGLTLNGSKKIKQYENVFFANDGGDYITGEATGDDEFILVGGQRLDQPVVQHGPFVQTSRDKIIKKFTDYQYARGGFEKVRDWQTLISGGVTEDMINGPLGGNLEEREKAKQAYLKSHA</sequence>
<comment type="caution">
    <text evidence="6">The sequence shown here is derived from an EMBL/GenBank/DDBJ whole genome shotgun (WGS) entry which is preliminary data.</text>
</comment>
<evidence type="ECO:0000256" key="2">
    <source>
        <dbReference type="PIRSR" id="PIRSR006232-1"/>
    </source>
</evidence>
<evidence type="ECO:0000256" key="1">
    <source>
        <dbReference type="ARBA" id="ARBA00008416"/>
    </source>
</evidence>
<feature type="domain" description="Pirin N-terminal" evidence="4">
    <location>
        <begin position="10"/>
        <end position="80"/>
    </location>
</feature>
<protein>
    <recommendedName>
        <fullName evidence="8">Pirin N-terminal domain-containing protein</fullName>
    </recommendedName>
</protein>
<dbReference type="CDD" id="cd02909">
    <property type="entry name" value="cupin_pirin_N"/>
    <property type="match status" value="1"/>
</dbReference>
<keyword evidence="2" id="KW-0408">Iron</keyword>
<dbReference type="InterPro" id="IPR014710">
    <property type="entry name" value="RmlC-like_jellyroll"/>
</dbReference>
<dbReference type="SUPFAM" id="SSF51182">
    <property type="entry name" value="RmlC-like cupins"/>
    <property type="match status" value="1"/>
</dbReference>
<proteinExistence type="inferred from homology"/>
<dbReference type="EMBL" id="SWFT01000158">
    <property type="protein sequence ID" value="KAA8897298.1"/>
    <property type="molecule type" value="Genomic_DNA"/>
</dbReference>